<dbReference type="EMBL" id="JASBRG010000005">
    <property type="protein sequence ID" value="MDI3319921.1"/>
    <property type="molecule type" value="Genomic_DNA"/>
</dbReference>
<sequence length="237" mass="27233">MTNTFTKKLLGGILLTAVTITSATAQNSWREYDTKDFTKVDSITKNGYTLIFVNKDQQFTNEVKMKMIDAYFKVYPKQAKEYNPRTIKKVTFLIDPTYDGVAATADGLTRYNPQWFRKNPNDIDVVIHEVMHITQSYPGGPGWVTEGIADYVRYTMGVANKEAGWTLPAFSASQHYDNSYRITARFFVWLTKNVRPNIVKELDKAMRAGTYTDDIWKKLTSKNVDELWAMYATKPEI</sequence>
<feature type="signal peptide" evidence="1">
    <location>
        <begin position="1"/>
        <end position="25"/>
    </location>
</feature>
<evidence type="ECO:0000313" key="3">
    <source>
        <dbReference type="Proteomes" id="UP001226434"/>
    </source>
</evidence>
<organism evidence="2 3">
    <name type="scientific">Pinibacter soli</name>
    <dbReference type="NCBI Taxonomy" id="3044211"/>
    <lineage>
        <taxon>Bacteria</taxon>
        <taxon>Pseudomonadati</taxon>
        <taxon>Bacteroidota</taxon>
        <taxon>Chitinophagia</taxon>
        <taxon>Chitinophagales</taxon>
        <taxon>Chitinophagaceae</taxon>
        <taxon>Pinibacter</taxon>
    </lineage>
</organism>
<reference evidence="2 3" key="1">
    <citation type="submission" date="2023-05" db="EMBL/GenBank/DDBJ databases">
        <title>Genome sequence of Pinibacter sp. MAH-24.</title>
        <authorList>
            <person name="Huq M.A."/>
        </authorList>
    </citation>
    <scope>NUCLEOTIDE SEQUENCE [LARGE SCALE GENOMIC DNA]</scope>
    <source>
        <strain evidence="2 3">MAH-24</strain>
    </source>
</reference>
<dbReference type="Proteomes" id="UP001226434">
    <property type="component" value="Unassembled WGS sequence"/>
</dbReference>
<dbReference type="PANTHER" id="PTHR33321:SF12">
    <property type="entry name" value="PLANT BASIC SECRETORY PROTEIN (BSP) FAMILY PROTEIN"/>
    <property type="match status" value="1"/>
</dbReference>
<dbReference type="InterPro" id="IPR007541">
    <property type="entry name" value="Uncharacterised_BSP"/>
</dbReference>
<comment type="caution">
    <text evidence="2">The sequence shown here is derived from an EMBL/GenBank/DDBJ whole genome shotgun (WGS) entry which is preliminary data.</text>
</comment>
<keyword evidence="1" id="KW-0732">Signal</keyword>
<name>A0ABT6RBU7_9BACT</name>
<dbReference type="Pfam" id="PF04450">
    <property type="entry name" value="BSP"/>
    <property type="match status" value="1"/>
</dbReference>
<dbReference type="RefSeq" id="WP_282334023.1">
    <property type="nucleotide sequence ID" value="NZ_JASBRG010000005.1"/>
</dbReference>
<feature type="chain" id="PRO_5047060807" evidence="1">
    <location>
        <begin position="26"/>
        <end position="237"/>
    </location>
</feature>
<accession>A0ABT6RBU7</accession>
<proteinExistence type="predicted"/>
<keyword evidence="3" id="KW-1185">Reference proteome</keyword>
<evidence type="ECO:0000256" key="1">
    <source>
        <dbReference type="SAM" id="SignalP"/>
    </source>
</evidence>
<dbReference type="PANTHER" id="PTHR33321">
    <property type="match status" value="1"/>
</dbReference>
<gene>
    <name evidence="2" type="ORF">QJ048_09070</name>
</gene>
<evidence type="ECO:0000313" key="2">
    <source>
        <dbReference type="EMBL" id="MDI3319921.1"/>
    </source>
</evidence>
<protein>
    <submittedName>
        <fullName evidence="2">Basic secretory protein-like protein</fullName>
    </submittedName>
</protein>